<evidence type="ECO:0000259" key="4">
    <source>
        <dbReference type="Pfam" id="PF13297"/>
    </source>
</evidence>
<dbReference type="GO" id="GO:0005516">
    <property type="term" value="F:calmodulin binding"/>
    <property type="evidence" value="ECO:0007669"/>
    <property type="project" value="UniProtKB-KW"/>
</dbReference>
<feature type="domain" description="SDE2/SF3A3 SAP" evidence="4">
    <location>
        <begin position="794"/>
        <end position="852"/>
    </location>
</feature>
<evidence type="ECO:0000256" key="3">
    <source>
        <dbReference type="SAM" id="Coils"/>
    </source>
</evidence>
<keyword evidence="1" id="KW-0112">Calmodulin-binding</keyword>
<dbReference type="PROSITE" id="PS50096">
    <property type="entry name" value="IQ"/>
    <property type="match status" value="1"/>
</dbReference>
<dbReference type="InterPro" id="IPR025086">
    <property type="entry name" value="SDE2/SF3A3_SAP"/>
</dbReference>
<dbReference type="Pfam" id="PF24750">
    <property type="entry name" value="b-prop_At3g26010-like"/>
    <property type="match status" value="1"/>
</dbReference>
<dbReference type="PANTHER" id="PTHR32295">
    <property type="entry name" value="IQ-DOMAIN 5-RELATED"/>
    <property type="match status" value="1"/>
</dbReference>
<evidence type="ECO:0000259" key="5">
    <source>
        <dbReference type="Pfam" id="PF24750"/>
    </source>
</evidence>
<evidence type="ECO:0000313" key="6">
    <source>
        <dbReference type="EMBL" id="CAF1791743.1"/>
    </source>
</evidence>
<dbReference type="PANTHER" id="PTHR32295:SF212">
    <property type="entry name" value="CALMODULIN BINDING PROTEIN-RELATED"/>
    <property type="match status" value="1"/>
</dbReference>
<comment type="similarity">
    <text evidence="2">Belongs to the IQD family.</text>
</comment>
<keyword evidence="3" id="KW-0175">Coiled coil</keyword>
<dbReference type="Proteomes" id="UP001295469">
    <property type="component" value="Chromosome C09"/>
</dbReference>
<dbReference type="Pfam" id="PF13297">
    <property type="entry name" value="SDE2_2C"/>
    <property type="match status" value="1"/>
</dbReference>
<evidence type="ECO:0000256" key="1">
    <source>
        <dbReference type="ARBA" id="ARBA00022860"/>
    </source>
</evidence>
<gene>
    <name evidence="6" type="ORF">DARMORV10_C09P72920.1</name>
</gene>
<proteinExistence type="inferred from homology"/>
<name>A0A816J8E7_BRANA</name>
<dbReference type="EMBL" id="HG994373">
    <property type="protein sequence ID" value="CAF1791743.1"/>
    <property type="molecule type" value="Genomic_DNA"/>
</dbReference>
<dbReference type="InterPro" id="IPR056592">
    <property type="entry name" value="Beta-prop_At3g26010-like"/>
</dbReference>
<sequence length="874" mass="100212">MAKRRSWFGWIKRLFICEAKAKSEKPRRLRWVLRRLKLRHQIATPTQETRTLNKATEDQRKHAMNVAIATAAAAEAAVAGLQPPRQLLRLSGWRKTPSLHNILSRRARKALRALKALVRLQAIVRGRAVRRKVSSNKASTSSLIQRKHLSKTKTEIKEELKIPKRSMCNGQNGWDSSALTKEDIKAIRLRKQEGAVKRERMLKYSRSHRRLIICYLIYTFLTRRSPHMLLESLYTTDMGMRSCRLEHWGESKSEMVVVPTKLLKENILGDEVETSGALKKLGYYIDSSTGVLLCGRHPKAYYLWDPVTRKQHKIPRHRVHFEEVCMSLITEDCPVEGFSYKVVRGECVSYAAHSNKVRVEIYSSKTTTWGYSELACNEAVSLTPWTAGRVIKGVVYWHTTGGKVAIYDTEDEEKRIDVIKLPKTFNYDEQKETSEDRNCDVSFGISQTPTFFQSKAMYETTLTEDSTLGYTGCFWDYRDLPIPETPHGINPSLIHLKVLDALESKLLLGHLAIWFFAEKPIIQDNFEEAQLFFPEGVPKDESERAKMMIKAILFFALDKDGCGDEHNNLVVVSNTISLEPELVGVLKALEFRNHNVLLVQSDEANKVNIPTLSLDVFFQSLLDDDDDDDDDESEEEKEAIAKLKEVIAEKRRALAKRKNALEKEKNAFIREEVAKATTGVFWDVSDFPLPEGFSVRSLYFTIKYAIAEENEDHSSEMSVFTYGKRKTLPSEYSVETPFSLGEEFVTTFAYTQFVDTLLELKERGYNVLLVQHETESASGYLISSVSSIWLWTSILHHFSSAKDVEVLGMERLKIELQSRGLKCGGTLQERAERLFLLKSTPLDILPKKFLAKRGEMKREEMKRNKILAKRERTK</sequence>
<feature type="domain" description="F-box protein At3g26010-like beta-propeller" evidence="5">
    <location>
        <begin position="283"/>
        <end position="432"/>
    </location>
</feature>
<dbReference type="AlphaFoldDB" id="A0A816J8E7"/>
<organism evidence="6">
    <name type="scientific">Brassica napus</name>
    <name type="common">Rape</name>
    <dbReference type="NCBI Taxonomy" id="3708"/>
    <lineage>
        <taxon>Eukaryota</taxon>
        <taxon>Viridiplantae</taxon>
        <taxon>Streptophyta</taxon>
        <taxon>Embryophyta</taxon>
        <taxon>Tracheophyta</taxon>
        <taxon>Spermatophyta</taxon>
        <taxon>Magnoliopsida</taxon>
        <taxon>eudicotyledons</taxon>
        <taxon>Gunneridae</taxon>
        <taxon>Pentapetalae</taxon>
        <taxon>rosids</taxon>
        <taxon>malvids</taxon>
        <taxon>Brassicales</taxon>
        <taxon>Brassicaceae</taxon>
        <taxon>Brassiceae</taxon>
        <taxon>Brassica</taxon>
    </lineage>
</organism>
<protein>
    <submittedName>
        <fullName evidence="6">(rape) hypothetical protein</fullName>
    </submittedName>
</protein>
<feature type="coiled-coil region" evidence="3">
    <location>
        <begin position="633"/>
        <end position="671"/>
    </location>
</feature>
<reference evidence="6" key="1">
    <citation type="submission" date="2021-01" db="EMBL/GenBank/DDBJ databases">
        <authorList>
            <consortium name="Genoscope - CEA"/>
            <person name="William W."/>
        </authorList>
    </citation>
    <scope>NUCLEOTIDE SEQUENCE</scope>
</reference>
<evidence type="ECO:0000256" key="2">
    <source>
        <dbReference type="ARBA" id="ARBA00024341"/>
    </source>
</evidence>
<accession>A0A816J8E7</accession>